<protein>
    <submittedName>
        <fullName evidence="1">Uncharacterized protein</fullName>
    </submittedName>
</protein>
<name>A0A2S0WN85_9ACTN</name>
<dbReference type="RefSeq" id="WP_108578365.1">
    <property type="nucleotide sequence ID" value="NZ_CP026952.1"/>
</dbReference>
<dbReference type="Proteomes" id="UP000244384">
    <property type="component" value="Chromosome"/>
</dbReference>
<proteinExistence type="predicted"/>
<gene>
    <name evidence="1" type="ORF">C3E78_11150</name>
</gene>
<dbReference type="EMBL" id="CP026952">
    <property type="protein sequence ID" value="AWB92714.1"/>
    <property type="molecule type" value="Genomic_DNA"/>
</dbReference>
<dbReference type="KEGG" id="aez:C3E78_11150"/>
<dbReference type="OrthoDB" id="5181921at2"/>
<evidence type="ECO:0000313" key="1">
    <source>
        <dbReference type="EMBL" id="AWB92714.1"/>
    </source>
</evidence>
<evidence type="ECO:0000313" key="2">
    <source>
        <dbReference type="Proteomes" id="UP000244384"/>
    </source>
</evidence>
<accession>A0A2S0WN85</accession>
<dbReference type="AlphaFoldDB" id="A0A2S0WN85"/>
<organism evidence="1 2">
    <name type="scientific">Aeromicrobium chenweiae</name>
    <dbReference type="NCBI Taxonomy" id="2079793"/>
    <lineage>
        <taxon>Bacteria</taxon>
        <taxon>Bacillati</taxon>
        <taxon>Actinomycetota</taxon>
        <taxon>Actinomycetes</taxon>
        <taxon>Propionibacteriales</taxon>
        <taxon>Nocardioidaceae</taxon>
        <taxon>Aeromicrobium</taxon>
    </lineage>
</organism>
<accession>A0A5F2EVP8</accession>
<sequence>MTRNTISRSLHDVGLSAWFGGTLANAVALNSAAATAKDDSDTGAVANVGWDRWTPVNAVAIGAHLVGSLGQIRGNKMRIKDQQGVGQMMLVKTGLTAAALGVTAYSRVLGRKVAEQQRVPADSGTRPAPSTPPEVAAAQKQLRLLQWAVPALTGALVVVSSFAGEQERPTEVKKGLAKRIVG</sequence>
<keyword evidence="2" id="KW-1185">Reference proteome</keyword>
<reference evidence="2" key="1">
    <citation type="submission" date="2018-01" db="EMBL/GenBank/DDBJ databases">
        <authorList>
            <person name="Li J."/>
        </authorList>
    </citation>
    <scope>NUCLEOTIDE SEQUENCE [LARGE SCALE GENOMIC DNA]</scope>
    <source>
        <strain evidence="2">592</strain>
    </source>
</reference>